<comment type="caution">
    <text evidence="11">The sequence shown here is derived from an EMBL/GenBank/DDBJ whole genome shotgun (WGS) entry which is preliminary data.</text>
</comment>
<dbReference type="InterPro" id="IPR033439">
    <property type="entry name" value="MukF_WHTH"/>
</dbReference>
<dbReference type="InterPro" id="IPR033440">
    <property type="entry name" value="MukF_M"/>
</dbReference>
<evidence type="ECO:0000259" key="9">
    <source>
        <dbReference type="Pfam" id="PF17192"/>
    </source>
</evidence>
<dbReference type="InterPro" id="IPR036390">
    <property type="entry name" value="WH_DNA-bd_sf"/>
</dbReference>
<feature type="domain" description="Chromosome partition protein MukF middle" evidence="9">
    <location>
        <begin position="135"/>
        <end position="295"/>
    </location>
</feature>
<dbReference type="Gene3D" id="1.20.58.590">
    <property type="entry name" value="Chromosome partition protein MukF, middle domain"/>
    <property type="match status" value="1"/>
</dbReference>
<keyword evidence="7" id="KW-0175">Coiled coil</keyword>
<evidence type="ECO:0000256" key="1">
    <source>
        <dbReference type="ARBA" id="ARBA00022490"/>
    </source>
</evidence>
<evidence type="ECO:0000259" key="10">
    <source>
        <dbReference type="Pfam" id="PF17193"/>
    </source>
</evidence>
<evidence type="ECO:0000313" key="12">
    <source>
        <dbReference type="Proteomes" id="UP000189021"/>
    </source>
</evidence>
<accession>A0AB36K3K2</accession>
<reference evidence="11 12" key="1">
    <citation type="journal article" date="2017" name="Genome Announc.">
        <title>Draft Genome Sequences of Salinivibrio proteolyticus, Salinivibrio sharmensis, Salinivibrio siamensis, Salinivibrio costicola subsp. alcaliphilus, Salinivibrio costicola subsp. vallismortis, and 29 New Isolates Belonging to the Genus Salinivibrio.</title>
        <authorList>
            <person name="Lopez-Hermoso C."/>
            <person name="de la Haba R.R."/>
            <person name="Sanchez-Porro C."/>
            <person name="Bayliss S.C."/>
            <person name="Feil E.J."/>
            <person name="Ventosa A."/>
        </authorList>
    </citation>
    <scope>NUCLEOTIDE SEQUENCE [LARGE SCALE GENOMIC DNA]</scope>
    <source>
        <strain evidence="11 12">AL184</strain>
    </source>
</reference>
<dbReference type="SUPFAM" id="SSF140570">
    <property type="entry name" value="MukF C-terminal domain-like"/>
    <property type="match status" value="1"/>
</dbReference>
<dbReference type="AlphaFoldDB" id="A0AB36K3K2"/>
<keyword evidence="3" id="KW-0159">Chromosome partition</keyword>
<name>A0AB36K3K2_9GAMM</name>
<dbReference type="Gene3D" id="1.10.10.10">
    <property type="entry name" value="Winged helix-like DNA-binding domain superfamily/Winged helix DNA-binding domain"/>
    <property type="match status" value="1"/>
</dbReference>
<keyword evidence="5" id="KW-0226">DNA condensation</keyword>
<dbReference type="Gene3D" id="1.10.225.40">
    <property type="entry name" value="MukF, C-terminal domain"/>
    <property type="match status" value="1"/>
</dbReference>
<keyword evidence="1" id="KW-0963">Cytoplasm</keyword>
<dbReference type="SUPFAM" id="SSF46785">
    <property type="entry name" value="Winged helix' DNA-binding domain"/>
    <property type="match status" value="1"/>
</dbReference>
<feature type="coiled-coil region" evidence="7">
    <location>
        <begin position="222"/>
        <end position="249"/>
    </location>
</feature>
<organism evidence="11 12">
    <name type="scientific">Salinivibrio kushneri</name>
    <dbReference type="NCBI Taxonomy" id="1908198"/>
    <lineage>
        <taxon>Bacteria</taxon>
        <taxon>Pseudomonadati</taxon>
        <taxon>Pseudomonadota</taxon>
        <taxon>Gammaproteobacteria</taxon>
        <taxon>Vibrionales</taxon>
        <taxon>Vibrionaceae</taxon>
        <taxon>Salinivibrio</taxon>
    </lineage>
</organism>
<feature type="domain" description="Chromosome partition protein MukF C-terminal" evidence="10">
    <location>
        <begin position="297"/>
        <end position="454"/>
    </location>
</feature>
<dbReference type="EMBL" id="MUEK01000001">
    <property type="protein sequence ID" value="OOE41656.1"/>
    <property type="molecule type" value="Genomic_DNA"/>
</dbReference>
<evidence type="ECO:0000313" key="11">
    <source>
        <dbReference type="EMBL" id="OOE41656.1"/>
    </source>
</evidence>
<dbReference type="InterPro" id="IPR036388">
    <property type="entry name" value="WH-like_DNA-bd_sf"/>
</dbReference>
<evidence type="ECO:0000259" key="8">
    <source>
        <dbReference type="Pfam" id="PF03882"/>
    </source>
</evidence>
<keyword evidence="4" id="KW-0106">Calcium</keyword>
<dbReference type="Pfam" id="PF03882">
    <property type="entry name" value="WHD_KicB"/>
    <property type="match status" value="1"/>
</dbReference>
<evidence type="ECO:0000256" key="5">
    <source>
        <dbReference type="ARBA" id="ARBA00023067"/>
    </source>
</evidence>
<dbReference type="CDD" id="cd16337">
    <property type="entry name" value="MukF_C"/>
    <property type="match status" value="1"/>
</dbReference>
<dbReference type="Pfam" id="PF17193">
    <property type="entry name" value="MukF_C"/>
    <property type="match status" value="1"/>
</dbReference>
<evidence type="ECO:0000256" key="3">
    <source>
        <dbReference type="ARBA" id="ARBA00022829"/>
    </source>
</evidence>
<dbReference type="GO" id="GO:0030261">
    <property type="term" value="P:chromosome condensation"/>
    <property type="evidence" value="ECO:0007669"/>
    <property type="project" value="UniProtKB-KW"/>
</dbReference>
<dbReference type="GO" id="GO:0007059">
    <property type="term" value="P:chromosome segregation"/>
    <property type="evidence" value="ECO:0007669"/>
    <property type="project" value="UniProtKB-KW"/>
</dbReference>
<evidence type="ECO:0000256" key="4">
    <source>
        <dbReference type="ARBA" id="ARBA00022837"/>
    </source>
</evidence>
<dbReference type="NCBIfam" id="NF003615">
    <property type="entry name" value="PRK05260.1"/>
    <property type="match status" value="1"/>
</dbReference>
<dbReference type="RefSeq" id="WP_069362518.1">
    <property type="nucleotide sequence ID" value="NZ_CP040021.1"/>
</dbReference>
<dbReference type="CDD" id="cd16335">
    <property type="entry name" value="MukF_N"/>
    <property type="match status" value="1"/>
</dbReference>
<dbReference type="Pfam" id="PF17192">
    <property type="entry name" value="MukF_M"/>
    <property type="match status" value="1"/>
</dbReference>
<evidence type="ECO:0000256" key="7">
    <source>
        <dbReference type="SAM" id="Coils"/>
    </source>
</evidence>
<dbReference type="InterPro" id="IPR033441">
    <property type="entry name" value="MukF_C"/>
</dbReference>
<gene>
    <name evidence="11" type="ORF">BZG00_01405</name>
</gene>
<dbReference type="Proteomes" id="UP000189021">
    <property type="component" value="Unassembled WGS sequence"/>
</dbReference>
<protein>
    <submittedName>
        <fullName evidence="11">Condensin subunit MukF</fullName>
    </submittedName>
</protein>
<sequence>MSDQAQSSQHWADDAQTVPELVSWVKQSGLGLNLPPERLAFLLAMAVMSQERLEDELSEHELVDVFRLVSEQFTNDEGGSLGNVAFRANNAINEMVQARLLSRFTSEMTDGDSIYRLTPLALGIADYYARHREYSTLKLSVQLSMVADEIAKARRAAEEDGDATFWRHNVYGVLKYSVAEIFDRIDLNQRVMDEQQQQVKEDIAALLTQDWQAAIANCEYLLNETSSTLQELQETLQAAGDELQSQLLEIQEVVRGRDDLDFVDSMVYSLQMKLDRIVNWGQQAIDLWIGYDRHVHKFIRTAIDMDKNRAFSQRLRQSVSDYFDSPWFLTYADAERLRDTRDEALVLRDDEVTGEMPEEVAFEQLSVVDDGLSQAVSQMLNRHRETGQAIDLGRVLKDYLAEHPQARHFDLARLVINQAVRMGYSQSDLNAIQPDWQAINDFGAKVQANVIDKY</sequence>
<feature type="domain" description="Chromosome partition protein MukF winged-helix" evidence="8">
    <location>
        <begin position="15"/>
        <end position="131"/>
    </location>
</feature>
<keyword evidence="12" id="KW-1185">Reference proteome</keyword>
<evidence type="ECO:0000256" key="2">
    <source>
        <dbReference type="ARBA" id="ARBA00022618"/>
    </source>
</evidence>
<evidence type="ECO:0000256" key="6">
    <source>
        <dbReference type="ARBA" id="ARBA00023306"/>
    </source>
</evidence>
<dbReference type="GO" id="GO:0051301">
    <property type="term" value="P:cell division"/>
    <property type="evidence" value="ECO:0007669"/>
    <property type="project" value="UniProtKB-KW"/>
</dbReference>
<keyword evidence="6" id="KW-0131">Cell cycle</keyword>
<keyword evidence="2" id="KW-0132">Cell division</keyword>
<proteinExistence type="predicted"/>
<dbReference type="InterPro" id="IPR038198">
    <property type="entry name" value="MukF_C_sf"/>
</dbReference>
<dbReference type="InterPro" id="IPR036141">
    <property type="entry name" value="MukF_M_sp"/>
</dbReference>